<evidence type="ECO:0000256" key="1">
    <source>
        <dbReference type="SAM" id="MobiDB-lite"/>
    </source>
</evidence>
<keyword evidence="4" id="KW-1185">Reference proteome</keyword>
<feature type="region of interest" description="Disordered" evidence="1">
    <location>
        <begin position="64"/>
        <end position="138"/>
    </location>
</feature>
<evidence type="ECO:0000256" key="2">
    <source>
        <dbReference type="SAM" id="Phobius"/>
    </source>
</evidence>
<feature type="region of interest" description="Disordered" evidence="1">
    <location>
        <begin position="332"/>
        <end position="429"/>
    </location>
</feature>
<reference evidence="3" key="1">
    <citation type="journal article" date="2023" name="Mol. Phylogenet. Evol.">
        <title>Genome-scale phylogeny and comparative genomics of the fungal order Sordariales.</title>
        <authorList>
            <person name="Hensen N."/>
            <person name="Bonometti L."/>
            <person name="Westerberg I."/>
            <person name="Brannstrom I.O."/>
            <person name="Guillou S."/>
            <person name="Cros-Aarteil S."/>
            <person name="Calhoun S."/>
            <person name="Haridas S."/>
            <person name="Kuo A."/>
            <person name="Mondo S."/>
            <person name="Pangilinan J."/>
            <person name="Riley R."/>
            <person name="LaButti K."/>
            <person name="Andreopoulos B."/>
            <person name="Lipzen A."/>
            <person name="Chen C."/>
            <person name="Yan M."/>
            <person name="Daum C."/>
            <person name="Ng V."/>
            <person name="Clum A."/>
            <person name="Steindorff A."/>
            <person name="Ohm R.A."/>
            <person name="Martin F."/>
            <person name="Silar P."/>
            <person name="Natvig D.O."/>
            <person name="Lalanne C."/>
            <person name="Gautier V."/>
            <person name="Ament-Velasquez S.L."/>
            <person name="Kruys A."/>
            <person name="Hutchinson M.I."/>
            <person name="Powell A.J."/>
            <person name="Barry K."/>
            <person name="Miller A.N."/>
            <person name="Grigoriev I.V."/>
            <person name="Debuchy R."/>
            <person name="Gladieux P."/>
            <person name="Hiltunen Thoren M."/>
            <person name="Johannesson H."/>
        </authorList>
    </citation>
    <scope>NUCLEOTIDE SEQUENCE</scope>
    <source>
        <strain evidence="3">FGSC 1904</strain>
    </source>
</reference>
<keyword evidence="2" id="KW-0812">Transmembrane</keyword>
<feature type="compositionally biased region" description="Gly residues" evidence="1">
    <location>
        <begin position="103"/>
        <end position="114"/>
    </location>
</feature>
<feature type="transmembrane region" description="Helical" evidence="2">
    <location>
        <begin position="12"/>
        <end position="30"/>
    </location>
</feature>
<accession>A0AAE0PMQ1</accession>
<dbReference type="EMBL" id="JAUTDP010000001">
    <property type="protein sequence ID" value="KAK3402785.1"/>
    <property type="molecule type" value="Genomic_DNA"/>
</dbReference>
<feature type="compositionally biased region" description="Polar residues" evidence="1">
    <location>
        <begin position="123"/>
        <end position="132"/>
    </location>
</feature>
<feature type="transmembrane region" description="Helical" evidence="2">
    <location>
        <begin position="193"/>
        <end position="214"/>
    </location>
</feature>
<name>A0AAE0PMQ1_SORBR</name>
<dbReference type="Proteomes" id="UP001281003">
    <property type="component" value="Unassembled WGS sequence"/>
</dbReference>
<dbReference type="AlphaFoldDB" id="A0AAE0PMQ1"/>
<protein>
    <submittedName>
        <fullName evidence="3">Uncharacterized protein</fullName>
    </submittedName>
</protein>
<keyword evidence="2" id="KW-1133">Transmembrane helix</keyword>
<feature type="transmembrane region" description="Helical" evidence="2">
    <location>
        <begin position="36"/>
        <end position="57"/>
    </location>
</feature>
<gene>
    <name evidence="3" type="ORF">B0T20DRAFT_366888</name>
</gene>
<reference evidence="3" key="2">
    <citation type="submission" date="2023-07" db="EMBL/GenBank/DDBJ databases">
        <authorList>
            <consortium name="Lawrence Berkeley National Laboratory"/>
            <person name="Haridas S."/>
            <person name="Hensen N."/>
            <person name="Bonometti L."/>
            <person name="Westerberg I."/>
            <person name="Brannstrom I.O."/>
            <person name="Guillou S."/>
            <person name="Cros-Aarteil S."/>
            <person name="Calhoun S."/>
            <person name="Kuo A."/>
            <person name="Mondo S."/>
            <person name="Pangilinan J."/>
            <person name="Riley R."/>
            <person name="LaButti K."/>
            <person name="Andreopoulos B."/>
            <person name="Lipzen A."/>
            <person name="Chen C."/>
            <person name="Yanf M."/>
            <person name="Daum C."/>
            <person name="Ng V."/>
            <person name="Clum A."/>
            <person name="Steindorff A."/>
            <person name="Ohm R."/>
            <person name="Martin F."/>
            <person name="Silar P."/>
            <person name="Natvig D."/>
            <person name="Lalanne C."/>
            <person name="Gautier V."/>
            <person name="Ament-velasquez S.L."/>
            <person name="Kruys A."/>
            <person name="Hutchinson M.I."/>
            <person name="Powell A.J."/>
            <person name="Barry K."/>
            <person name="Miller A.N."/>
            <person name="Grigoriev I.V."/>
            <person name="Debuchy R."/>
            <person name="Gladieux P."/>
            <person name="Thoren M.H."/>
            <person name="Johannesson H."/>
        </authorList>
    </citation>
    <scope>NUCLEOTIDE SEQUENCE</scope>
    <source>
        <strain evidence="3">FGSC 1904</strain>
    </source>
</reference>
<comment type="caution">
    <text evidence="3">The sequence shown here is derived from an EMBL/GenBank/DDBJ whole genome shotgun (WGS) entry which is preliminary data.</text>
</comment>
<evidence type="ECO:0000313" key="4">
    <source>
        <dbReference type="Proteomes" id="UP001281003"/>
    </source>
</evidence>
<sequence length="429" mass="47765">MSDSDTQPLLRILTAITFIPSLPLCITHGVLSHNPIPAVGLAPMALSAGYSVLLLTYRRRSKRKQNHRRSIGHAEEDNDLESVRNGGEEEEAGIISTTEPLIEGGGGGGGGGGAEDPEYPASERSQAEQTPNDAWEEEAKEQKIPLYAHTIFIFLVDTILAAGVMVVLVFTWINTQKGRTGITNPVLGGKLAMLAAYATIPLLANFLIHTYLALRGFAIGLALYPLIQYGAWHTLPPDCPNCSSRLRPASRPKIPWYDYVSRPKNLGIRRPSFKAPRWWSERQQRRTVVDVVGGAGSVDEDATTARLFVRNDNDLESVSHLGDEGVVAVAERYRDEPEDDVDEDAEVRSYRDDEREGEENDRQEREQEGQEQSKKQTEDLLEVQKADEQEEGQQGSSEQQQQREQDNDARSERLERIESRDRALTPALI</sequence>
<feature type="compositionally biased region" description="Basic and acidic residues" evidence="1">
    <location>
        <begin position="346"/>
        <end position="387"/>
    </location>
</feature>
<organism evidence="3 4">
    <name type="scientific">Sordaria brevicollis</name>
    <dbReference type="NCBI Taxonomy" id="83679"/>
    <lineage>
        <taxon>Eukaryota</taxon>
        <taxon>Fungi</taxon>
        <taxon>Dikarya</taxon>
        <taxon>Ascomycota</taxon>
        <taxon>Pezizomycotina</taxon>
        <taxon>Sordariomycetes</taxon>
        <taxon>Sordariomycetidae</taxon>
        <taxon>Sordariales</taxon>
        <taxon>Sordariaceae</taxon>
        <taxon>Sordaria</taxon>
    </lineage>
</organism>
<feature type="transmembrane region" description="Helical" evidence="2">
    <location>
        <begin position="150"/>
        <end position="173"/>
    </location>
</feature>
<proteinExistence type="predicted"/>
<feature type="compositionally biased region" description="Basic and acidic residues" evidence="1">
    <location>
        <begin position="401"/>
        <end position="423"/>
    </location>
</feature>
<feature type="compositionally biased region" description="Acidic residues" evidence="1">
    <location>
        <begin position="336"/>
        <end position="345"/>
    </location>
</feature>
<evidence type="ECO:0000313" key="3">
    <source>
        <dbReference type="EMBL" id="KAK3402785.1"/>
    </source>
</evidence>
<keyword evidence="2" id="KW-0472">Membrane</keyword>